<evidence type="ECO:0000313" key="3">
    <source>
        <dbReference type="Proteomes" id="UP000007798"/>
    </source>
</evidence>
<proteinExistence type="predicted"/>
<keyword evidence="3" id="KW-1185">Reference proteome</keyword>
<reference evidence="2 3" key="1">
    <citation type="journal article" date="2007" name="Nature">
        <title>Evolution of genes and genomes on the Drosophila phylogeny.</title>
        <authorList>
            <consortium name="Drosophila 12 Genomes Consortium"/>
            <person name="Clark A.G."/>
            <person name="Eisen M.B."/>
            <person name="Smith D.R."/>
            <person name="Bergman C.M."/>
            <person name="Oliver B."/>
            <person name="Markow T.A."/>
            <person name="Kaufman T.C."/>
            <person name="Kellis M."/>
            <person name="Gelbart W."/>
            <person name="Iyer V.N."/>
            <person name="Pollard D.A."/>
            <person name="Sackton T.B."/>
            <person name="Larracuente A.M."/>
            <person name="Singh N.D."/>
            <person name="Abad J.P."/>
            <person name="Abt D.N."/>
            <person name="Adryan B."/>
            <person name="Aguade M."/>
            <person name="Akashi H."/>
            <person name="Anderson W.W."/>
            <person name="Aquadro C.F."/>
            <person name="Ardell D.H."/>
            <person name="Arguello R."/>
            <person name="Artieri C.G."/>
            <person name="Barbash D.A."/>
            <person name="Barker D."/>
            <person name="Barsanti P."/>
            <person name="Batterham P."/>
            <person name="Batzoglou S."/>
            <person name="Begun D."/>
            <person name="Bhutkar A."/>
            <person name="Blanco E."/>
            <person name="Bosak S.A."/>
            <person name="Bradley R.K."/>
            <person name="Brand A.D."/>
            <person name="Brent M.R."/>
            <person name="Brooks A.N."/>
            <person name="Brown R.H."/>
            <person name="Butlin R.K."/>
            <person name="Caggese C."/>
            <person name="Calvi B.R."/>
            <person name="Bernardo de Carvalho A."/>
            <person name="Caspi A."/>
            <person name="Castrezana S."/>
            <person name="Celniker S.E."/>
            <person name="Chang J.L."/>
            <person name="Chapple C."/>
            <person name="Chatterji S."/>
            <person name="Chinwalla A."/>
            <person name="Civetta A."/>
            <person name="Clifton S.W."/>
            <person name="Comeron J.M."/>
            <person name="Costello J.C."/>
            <person name="Coyne J.A."/>
            <person name="Daub J."/>
            <person name="David R.G."/>
            <person name="Delcher A.L."/>
            <person name="Delehaunty K."/>
            <person name="Do C.B."/>
            <person name="Ebling H."/>
            <person name="Edwards K."/>
            <person name="Eickbush T."/>
            <person name="Evans J.D."/>
            <person name="Filipski A."/>
            <person name="Findeiss S."/>
            <person name="Freyhult E."/>
            <person name="Fulton L."/>
            <person name="Fulton R."/>
            <person name="Garcia A.C."/>
            <person name="Gardiner A."/>
            <person name="Garfield D.A."/>
            <person name="Garvin B.E."/>
            <person name="Gibson G."/>
            <person name="Gilbert D."/>
            <person name="Gnerre S."/>
            <person name="Godfrey J."/>
            <person name="Good R."/>
            <person name="Gotea V."/>
            <person name="Gravely B."/>
            <person name="Greenberg A.J."/>
            <person name="Griffiths-Jones S."/>
            <person name="Gross S."/>
            <person name="Guigo R."/>
            <person name="Gustafson E.A."/>
            <person name="Haerty W."/>
            <person name="Hahn M.W."/>
            <person name="Halligan D.L."/>
            <person name="Halpern A.L."/>
            <person name="Halter G.M."/>
            <person name="Han M.V."/>
            <person name="Heger A."/>
            <person name="Hillier L."/>
            <person name="Hinrichs A.S."/>
            <person name="Holmes I."/>
            <person name="Hoskins R.A."/>
            <person name="Hubisz M.J."/>
            <person name="Hultmark D."/>
            <person name="Huntley M.A."/>
            <person name="Jaffe D.B."/>
            <person name="Jagadeeshan S."/>
            <person name="Jeck W.R."/>
            <person name="Johnson J."/>
            <person name="Jones C.D."/>
            <person name="Jordan W.C."/>
            <person name="Karpen G.H."/>
            <person name="Kataoka E."/>
            <person name="Keightley P.D."/>
            <person name="Kheradpour P."/>
            <person name="Kirkness E.F."/>
            <person name="Koerich L.B."/>
            <person name="Kristiansen K."/>
            <person name="Kudrna D."/>
            <person name="Kulathinal R.J."/>
            <person name="Kumar S."/>
            <person name="Kwok R."/>
            <person name="Lander E."/>
            <person name="Langley C.H."/>
            <person name="Lapoint R."/>
            <person name="Lazzaro B.P."/>
            <person name="Lee S.J."/>
            <person name="Levesque L."/>
            <person name="Li R."/>
            <person name="Lin C.F."/>
            <person name="Lin M.F."/>
            <person name="Lindblad-Toh K."/>
            <person name="Llopart A."/>
            <person name="Long M."/>
            <person name="Low L."/>
            <person name="Lozovsky E."/>
            <person name="Lu J."/>
            <person name="Luo M."/>
            <person name="Machado C.A."/>
            <person name="Makalowski W."/>
            <person name="Marzo M."/>
            <person name="Matsuda M."/>
            <person name="Matzkin L."/>
            <person name="McAllister B."/>
            <person name="McBride C.S."/>
            <person name="McKernan B."/>
            <person name="McKernan K."/>
            <person name="Mendez-Lago M."/>
            <person name="Minx P."/>
            <person name="Mollenhauer M.U."/>
            <person name="Montooth K."/>
            <person name="Mount S.M."/>
            <person name="Mu X."/>
            <person name="Myers E."/>
            <person name="Negre B."/>
            <person name="Newfeld S."/>
            <person name="Nielsen R."/>
            <person name="Noor M.A."/>
            <person name="O'Grady P."/>
            <person name="Pachter L."/>
            <person name="Papaceit M."/>
            <person name="Parisi M.J."/>
            <person name="Parisi M."/>
            <person name="Parts L."/>
            <person name="Pedersen J.S."/>
            <person name="Pesole G."/>
            <person name="Phillippy A.M."/>
            <person name="Ponting C.P."/>
            <person name="Pop M."/>
            <person name="Porcelli D."/>
            <person name="Powell J.R."/>
            <person name="Prohaska S."/>
            <person name="Pruitt K."/>
            <person name="Puig M."/>
            <person name="Quesneville H."/>
            <person name="Ram K.R."/>
            <person name="Rand D."/>
            <person name="Rasmussen M.D."/>
            <person name="Reed L.K."/>
            <person name="Reenan R."/>
            <person name="Reily A."/>
            <person name="Remington K.A."/>
            <person name="Rieger T.T."/>
            <person name="Ritchie M.G."/>
            <person name="Robin C."/>
            <person name="Rogers Y.H."/>
            <person name="Rohde C."/>
            <person name="Rozas J."/>
            <person name="Rubenfield M.J."/>
            <person name="Ruiz A."/>
            <person name="Russo S."/>
            <person name="Salzberg S.L."/>
            <person name="Sanchez-Gracia A."/>
            <person name="Saranga D.J."/>
            <person name="Sato H."/>
            <person name="Schaeffer S.W."/>
            <person name="Schatz M.C."/>
            <person name="Schlenke T."/>
            <person name="Schwartz R."/>
            <person name="Segarra C."/>
            <person name="Singh R.S."/>
            <person name="Sirot L."/>
            <person name="Sirota M."/>
            <person name="Sisneros N.B."/>
            <person name="Smith C.D."/>
            <person name="Smith T.F."/>
            <person name="Spieth J."/>
            <person name="Stage D.E."/>
            <person name="Stark A."/>
            <person name="Stephan W."/>
            <person name="Strausberg R.L."/>
            <person name="Strempel S."/>
            <person name="Sturgill D."/>
            <person name="Sutton G."/>
            <person name="Sutton G.G."/>
            <person name="Tao W."/>
            <person name="Teichmann S."/>
            <person name="Tobari Y.N."/>
            <person name="Tomimura Y."/>
            <person name="Tsolas J.M."/>
            <person name="Valente V.L."/>
            <person name="Venter E."/>
            <person name="Venter J.C."/>
            <person name="Vicario S."/>
            <person name="Vieira F.G."/>
            <person name="Vilella A.J."/>
            <person name="Villasante A."/>
            <person name="Walenz B."/>
            <person name="Wang J."/>
            <person name="Wasserman M."/>
            <person name="Watts T."/>
            <person name="Wilson D."/>
            <person name="Wilson R.K."/>
            <person name="Wing R.A."/>
            <person name="Wolfner M.F."/>
            <person name="Wong A."/>
            <person name="Wong G.K."/>
            <person name="Wu C.I."/>
            <person name="Wu G."/>
            <person name="Yamamoto D."/>
            <person name="Yang H.P."/>
            <person name="Yang S.P."/>
            <person name="Yorke J.A."/>
            <person name="Yoshida K."/>
            <person name="Zdobnov E."/>
            <person name="Zhang P."/>
            <person name="Zhang Y."/>
            <person name="Zimin A.V."/>
            <person name="Baldwin J."/>
            <person name="Abdouelleil A."/>
            <person name="Abdulkadir J."/>
            <person name="Abebe A."/>
            <person name="Abera B."/>
            <person name="Abreu J."/>
            <person name="Acer S.C."/>
            <person name="Aftuck L."/>
            <person name="Alexander A."/>
            <person name="An P."/>
            <person name="Anderson E."/>
            <person name="Anderson S."/>
            <person name="Arachi H."/>
            <person name="Azer M."/>
            <person name="Bachantsang P."/>
            <person name="Barry A."/>
            <person name="Bayul T."/>
            <person name="Berlin A."/>
            <person name="Bessette D."/>
            <person name="Bloom T."/>
            <person name="Blye J."/>
            <person name="Boguslavskiy L."/>
            <person name="Bonnet C."/>
            <person name="Boukhgalter B."/>
            <person name="Bourzgui I."/>
            <person name="Brown A."/>
            <person name="Cahill P."/>
            <person name="Channer S."/>
            <person name="Cheshatsang Y."/>
            <person name="Chuda L."/>
            <person name="Citroen M."/>
            <person name="Collymore A."/>
            <person name="Cooke P."/>
            <person name="Costello M."/>
            <person name="D'Aco K."/>
            <person name="Daza R."/>
            <person name="De Haan G."/>
            <person name="DeGray S."/>
            <person name="DeMaso C."/>
            <person name="Dhargay N."/>
            <person name="Dooley K."/>
            <person name="Dooley E."/>
            <person name="Doricent M."/>
            <person name="Dorje P."/>
            <person name="Dorjee K."/>
            <person name="Dupes A."/>
            <person name="Elong R."/>
            <person name="Falk J."/>
            <person name="Farina A."/>
            <person name="Faro S."/>
            <person name="Ferguson D."/>
            <person name="Fisher S."/>
            <person name="Foley C.D."/>
            <person name="Franke A."/>
            <person name="Friedrich D."/>
            <person name="Gadbois L."/>
            <person name="Gearin G."/>
            <person name="Gearin C.R."/>
            <person name="Giannoukos G."/>
            <person name="Goode T."/>
            <person name="Graham J."/>
            <person name="Grandbois E."/>
            <person name="Grewal S."/>
            <person name="Gyaltsen K."/>
            <person name="Hafez N."/>
            <person name="Hagos B."/>
            <person name="Hall J."/>
            <person name="Henson C."/>
            <person name="Hollinger A."/>
            <person name="Honan T."/>
            <person name="Huard M.D."/>
            <person name="Hughes L."/>
            <person name="Hurhula B."/>
            <person name="Husby M.E."/>
            <person name="Kamat A."/>
            <person name="Kanga B."/>
            <person name="Kashin S."/>
            <person name="Khazanovich D."/>
            <person name="Kisner P."/>
            <person name="Lance K."/>
            <person name="Lara M."/>
            <person name="Lee W."/>
            <person name="Lennon N."/>
            <person name="Letendre F."/>
            <person name="LeVine R."/>
            <person name="Lipovsky A."/>
            <person name="Liu X."/>
            <person name="Liu J."/>
            <person name="Liu S."/>
            <person name="Lokyitsang T."/>
            <person name="Lokyitsang Y."/>
            <person name="Lubonja R."/>
            <person name="Lui A."/>
            <person name="MacDonald P."/>
            <person name="Magnisalis V."/>
            <person name="Maru K."/>
            <person name="Matthews C."/>
            <person name="McCusker W."/>
            <person name="McDonough S."/>
            <person name="Mehta T."/>
            <person name="Meldrim J."/>
            <person name="Meneus L."/>
            <person name="Mihai O."/>
            <person name="Mihalev A."/>
            <person name="Mihova T."/>
            <person name="Mittelman R."/>
            <person name="Mlenga V."/>
            <person name="Montmayeur A."/>
            <person name="Mulrain L."/>
            <person name="Navidi A."/>
            <person name="Naylor J."/>
            <person name="Negash T."/>
            <person name="Nguyen T."/>
            <person name="Nguyen N."/>
            <person name="Nicol R."/>
            <person name="Norbu C."/>
            <person name="Norbu N."/>
            <person name="Novod N."/>
            <person name="O'Neill B."/>
            <person name="Osman S."/>
            <person name="Markiewicz E."/>
            <person name="Oyono O.L."/>
            <person name="Patti C."/>
            <person name="Phunkhang P."/>
            <person name="Pierre F."/>
            <person name="Priest M."/>
            <person name="Raghuraman S."/>
            <person name="Rege F."/>
            <person name="Reyes R."/>
            <person name="Rise C."/>
            <person name="Rogov P."/>
            <person name="Ross K."/>
            <person name="Ryan E."/>
            <person name="Settipalli S."/>
            <person name="Shea T."/>
            <person name="Sherpa N."/>
            <person name="Shi L."/>
            <person name="Shih D."/>
            <person name="Sparrow T."/>
            <person name="Spaulding J."/>
            <person name="Stalker J."/>
            <person name="Stange-Thomann N."/>
            <person name="Stavropoulos S."/>
            <person name="Stone C."/>
            <person name="Strader C."/>
            <person name="Tesfaye S."/>
            <person name="Thomson T."/>
            <person name="Thoulutsang Y."/>
            <person name="Thoulutsang D."/>
            <person name="Topham K."/>
            <person name="Topping I."/>
            <person name="Tsamla T."/>
            <person name="Vassiliev H."/>
            <person name="Vo A."/>
            <person name="Wangchuk T."/>
            <person name="Wangdi T."/>
            <person name="Weiand M."/>
            <person name="Wilkinson J."/>
            <person name="Wilson A."/>
            <person name="Yadav S."/>
            <person name="Young G."/>
            <person name="Yu Q."/>
            <person name="Zembek L."/>
            <person name="Zhong D."/>
            <person name="Zimmer A."/>
            <person name="Zwirko Z."/>
            <person name="Jaffe D.B."/>
            <person name="Alvarez P."/>
            <person name="Brockman W."/>
            <person name="Butler J."/>
            <person name="Chin C."/>
            <person name="Gnerre S."/>
            <person name="Grabherr M."/>
            <person name="Kleber M."/>
            <person name="Mauceli E."/>
            <person name="MacCallum I."/>
        </authorList>
    </citation>
    <scope>NUCLEOTIDE SEQUENCE [LARGE SCALE GENOMIC DNA]</scope>
    <source>
        <strain evidence="3">Tucson 14030-0811.24</strain>
    </source>
</reference>
<protein>
    <submittedName>
        <fullName evidence="2">Uncharacterized protein</fullName>
    </submittedName>
</protein>
<evidence type="ECO:0000256" key="1">
    <source>
        <dbReference type="SAM" id="MobiDB-lite"/>
    </source>
</evidence>
<organism evidence="2 3">
    <name type="scientific">Drosophila willistoni</name>
    <name type="common">Fruit fly</name>
    <dbReference type="NCBI Taxonomy" id="7260"/>
    <lineage>
        <taxon>Eukaryota</taxon>
        <taxon>Metazoa</taxon>
        <taxon>Ecdysozoa</taxon>
        <taxon>Arthropoda</taxon>
        <taxon>Hexapoda</taxon>
        <taxon>Insecta</taxon>
        <taxon>Pterygota</taxon>
        <taxon>Neoptera</taxon>
        <taxon>Endopterygota</taxon>
        <taxon>Diptera</taxon>
        <taxon>Brachycera</taxon>
        <taxon>Muscomorpha</taxon>
        <taxon>Ephydroidea</taxon>
        <taxon>Drosophilidae</taxon>
        <taxon>Drosophila</taxon>
        <taxon>Sophophora</taxon>
    </lineage>
</organism>
<gene>
    <name evidence="2" type="primary">Dwil\GK27767</name>
    <name evidence="2" type="ORF">Dwil_GK27767</name>
</gene>
<accession>A0A0Q9WWH3</accession>
<dbReference type="EMBL" id="CH964294">
    <property type="protein sequence ID" value="KRG00395.1"/>
    <property type="molecule type" value="Genomic_DNA"/>
</dbReference>
<dbReference type="AlphaFoldDB" id="A0A0Q9WWH3"/>
<feature type="non-terminal residue" evidence="2">
    <location>
        <position position="1"/>
    </location>
</feature>
<name>A0A0Q9WWH3_DROWI</name>
<evidence type="ECO:0000313" key="2">
    <source>
        <dbReference type="EMBL" id="KRG00395.1"/>
    </source>
</evidence>
<dbReference type="Proteomes" id="UP000007798">
    <property type="component" value="Unassembled WGS sequence"/>
</dbReference>
<feature type="region of interest" description="Disordered" evidence="1">
    <location>
        <begin position="73"/>
        <end position="103"/>
    </location>
</feature>
<dbReference type="OrthoDB" id="426210at2759"/>
<feature type="compositionally biased region" description="Low complexity" evidence="1">
    <location>
        <begin position="77"/>
        <end position="93"/>
    </location>
</feature>
<dbReference type="InParanoid" id="A0A0Q9WWH3"/>
<sequence>GFKKRRSTTTNLLEFTSHTDFSKVFDSVNHTLLLYKPVPMDKFAASLAHQSRMGEDLLCTAVPEETIFGKRPLLMRSPPSATTPASSVPPTAAEAGFMPGSPCSAPNGPTLQWSRTFQSWMNCDH</sequence>